<reference evidence="2 3" key="1">
    <citation type="submission" date="2019-10" db="EMBL/GenBank/DDBJ databases">
        <title>Comparative genomics of sulfur disproportionating microorganisms.</title>
        <authorList>
            <person name="Ward L.M."/>
            <person name="Bertran E."/>
            <person name="Johnston D."/>
        </authorList>
    </citation>
    <scope>NUCLEOTIDE SEQUENCE [LARGE SCALE GENOMIC DNA]</scope>
    <source>
        <strain evidence="2 3">DSM 14055</strain>
    </source>
</reference>
<dbReference type="AlphaFoldDB" id="A0A6N7ITL4"/>
<dbReference type="EMBL" id="WHYR01000048">
    <property type="protein sequence ID" value="MQL53392.1"/>
    <property type="molecule type" value="Genomic_DNA"/>
</dbReference>
<evidence type="ECO:0000313" key="3">
    <source>
        <dbReference type="Proteomes" id="UP000441717"/>
    </source>
</evidence>
<dbReference type="InterPro" id="IPR001650">
    <property type="entry name" value="Helicase_C-like"/>
</dbReference>
<protein>
    <recommendedName>
        <fullName evidence="1">Helicase C-terminal domain-containing protein</fullName>
    </recommendedName>
</protein>
<organism evidence="2 3">
    <name type="scientific">Desulfofundulus thermobenzoicus</name>
    <dbReference type="NCBI Taxonomy" id="29376"/>
    <lineage>
        <taxon>Bacteria</taxon>
        <taxon>Bacillati</taxon>
        <taxon>Bacillota</taxon>
        <taxon>Clostridia</taxon>
        <taxon>Eubacteriales</taxon>
        <taxon>Peptococcaceae</taxon>
        <taxon>Desulfofundulus</taxon>
    </lineage>
</organism>
<dbReference type="SUPFAM" id="SSF52540">
    <property type="entry name" value="P-loop containing nucleoside triphosphate hydrolases"/>
    <property type="match status" value="1"/>
</dbReference>
<dbReference type="Proteomes" id="UP000441717">
    <property type="component" value="Unassembled WGS sequence"/>
</dbReference>
<dbReference type="PANTHER" id="PTHR47957:SF3">
    <property type="entry name" value="ATP-DEPENDENT HELICASE HRQ1"/>
    <property type="match status" value="1"/>
</dbReference>
<dbReference type="GO" id="GO:0006289">
    <property type="term" value="P:nucleotide-excision repair"/>
    <property type="evidence" value="ECO:0007669"/>
    <property type="project" value="TreeGrafter"/>
</dbReference>
<dbReference type="Pfam" id="PF00271">
    <property type="entry name" value="Helicase_C"/>
    <property type="match status" value="1"/>
</dbReference>
<evidence type="ECO:0000313" key="2">
    <source>
        <dbReference type="EMBL" id="MQL53392.1"/>
    </source>
</evidence>
<keyword evidence="3" id="KW-1185">Reference proteome</keyword>
<accession>A0A6N7ITL4</accession>
<dbReference type="RefSeq" id="WP_152947867.1">
    <property type="nucleotide sequence ID" value="NZ_WHYR01000048.1"/>
</dbReference>
<feature type="domain" description="Helicase C-terminal" evidence="1">
    <location>
        <begin position="1"/>
        <end position="141"/>
    </location>
</feature>
<dbReference type="PROSITE" id="PS51194">
    <property type="entry name" value="HELICASE_CTER"/>
    <property type="match status" value="1"/>
</dbReference>
<proteinExistence type="predicted"/>
<dbReference type="Gene3D" id="3.40.50.300">
    <property type="entry name" value="P-loop containing nucleotide triphosphate hydrolases"/>
    <property type="match status" value="1"/>
</dbReference>
<gene>
    <name evidence="2" type="ORF">GFC01_14225</name>
</gene>
<name>A0A6N7ITL4_9FIRM</name>
<dbReference type="GO" id="GO:0043138">
    <property type="term" value="F:3'-5' DNA helicase activity"/>
    <property type="evidence" value="ECO:0007669"/>
    <property type="project" value="TreeGrafter"/>
</dbReference>
<dbReference type="InterPro" id="IPR027417">
    <property type="entry name" value="P-loop_NTPase"/>
</dbReference>
<dbReference type="SMART" id="SM00490">
    <property type="entry name" value="HELICc"/>
    <property type="match status" value="1"/>
</dbReference>
<dbReference type="OrthoDB" id="9774462at2"/>
<dbReference type="GO" id="GO:0036297">
    <property type="term" value="P:interstrand cross-link repair"/>
    <property type="evidence" value="ECO:0007669"/>
    <property type="project" value="TreeGrafter"/>
</dbReference>
<dbReference type="PANTHER" id="PTHR47957">
    <property type="entry name" value="ATP-DEPENDENT HELICASE HRQ1"/>
    <property type="match status" value="1"/>
</dbReference>
<evidence type="ECO:0000259" key="1">
    <source>
        <dbReference type="PROSITE" id="PS51194"/>
    </source>
</evidence>
<sequence length="548" mass="62372">MISSILSRGQVGDDDESGSIGRLDGNLLDTLSILPYRAGYEEYDQELIQKRLTKGMLKGVVSTSALELGLDIPHLGTAVLIGVPYSATSLFQRIGRIGRHGKGRVYIIHSGSFLDEVIFRDPLRLLNRPLSESALYLQNPRVQYIHALCLARLGGEHDQMCNMLGKSVDESDFTSPIVWPEGFISLCKSERIGEIPADLQAMKAEAGDDPNHTYPLRDVESQFRVQLKQGPIQEEKGSLSYSQLLREAYPGAVYYYATQSLRVYKIINKSRLVLVRKEKRYTTTPNMIPTQVFPNLTSGNIYEARRHGDLVVFESNIQVRESVVGYKEKRGSKQPESYHYPLNEHRMNIYFDLPRFTRNYFTSGVILTHPSFNNMQEPEINTIAKLLYEAFLMSIPFERQDIDFAVGKFRINRPPIVQDGTRFVAIYDKTYGSLRLSGHVMKEDLMKKVFEQTNEIANLTDYRDNEMEEFHISSGVIGILTDLLQSAQDTGSPISHFFLESQKKDDIDETLREQVIRPGSVGLAIRNDNQEYLVEKVFYNPKSNLNEI</sequence>
<comment type="caution">
    <text evidence="2">The sequence shown here is derived from an EMBL/GenBank/DDBJ whole genome shotgun (WGS) entry which is preliminary data.</text>
</comment>